<sequence>MSLVPPCEYSVKELLPAMRSIIATKLVKDKGYPLYRAALLMGITPAAVANYMNGKRGTAVKSIIEKDPRLMEMIGDLVDKISSSGGSTQLSSYYCILCAEGKKALKRNGISLPSCLYETNLMLK</sequence>
<evidence type="ECO:0000313" key="10">
    <source>
        <dbReference type="Proteomes" id="UP000062475"/>
    </source>
</evidence>
<evidence type="ECO:0000313" key="3">
    <source>
        <dbReference type="EMBL" id="AKV77619.1"/>
    </source>
</evidence>
<evidence type="ECO:0000256" key="1">
    <source>
        <dbReference type="SAM" id="Phobius"/>
    </source>
</evidence>
<dbReference type="GeneID" id="97613172"/>
<dbReference type="PATRIC" id="fig|43687.5.peg.1850"/>
<dbReference type="RefSeq" id="WP_048060343.1">
    <property type="nucleotide sequence ID" value="NZ_AP019770.1"/>
</dbReference>
<gene>
    <name evidence="2" type="ORF">MsedA_1752</name>
    <name evidence="3" type="ORF">MsedB_1754</name>
    <name evidence="4" type="ORF">MsedC_1752</name>
    <name evidence="5" type="ORF">MsedD_1753</name>
    <name evidence="6" type="ORF">MsedE_1754</name>
</gene>
<protein>
    <submittedName>
        <fullName evidence="5">Transcriptional regulator</fullName>
    </submittedName>
</protein>
<reference evidence="6 7" key="2">
    <citation type="submission" date="2015-07" db="EMBL/GenBank/DDBJ databases">
        <title>Physiological, transcriptional responses and genome re-sequencing of acid resistant extremely thermoacidophilic Metallosphaera sedula SARC-M1.</title>
        <authorList>
            <person name="Ai C."/>
            <person name="McCarthy S."/>
            <person name="Eckrich V."/>
            <person name="Rudrappa D."/>
            <person name="Qiu G."/>
            <person name="Blum P."/>
        </authorList>
    </citation>
    <scope>NUCLEOTIDE SEQUENCE [LARGE SCALE GENOMIC DNA]</scope>
    <source>
        <strain evidence="6 7">SARC-M1</strain>
    </source>
</reference>
<dbReference type="Proteomes" id="UP000068832">
    <property type="component" value="Chromosome"/>
</dbReference>
<evidence type="ECO:0000313" key="5">
    <source>
        <dbReference type="EMBL" id="AKV82110.1"/>
    </source>
</evidence>
<evidence type="ECO:0000313" key="7">
    <source>
        <dbReference type="Proteomes" id="UP000056255"/>
    </source>
</evidence>
<dbReference type="EMBL" id="CP012174">
    <property type="protein sequence ID" value="AKV79865.1"/>
    <property type="molecule type" value="Genomic_DNA"/>
</dbReference>
<evidence type="ECO:0000313" key="4">
    <source>
        <dbReference type="EMBL" id="AKV79865.1"/>
    </source>
</evidence>
<organism evidence="5 8">
    <name type="scientific">Metallosphaera sedula</name>
    <dbReference type="NCBI Taxonomy" id="43687"/>
    <lineage>
        <taxon>Archaea</taxon>
        <taxon>Thermoproteota</taxon>
        <taxon>Thermoprotei</taxon>
        <taxon>Sulfolobales</taxon>
        <taxon>Sulfolobaceae</taxon>
        <taxon>Metallosphaera</taxon>
    </lineage>
</organism>
<reference evidence="8 9" key="1">
    <citation type="journal article" date="2015" name="Genome Announc.">
        <title>Complete Genome Sequences of Evolved Arsenate-Resistant Metallosphaera sedula Strains.</title>
        <authorList>
            <person name="Ai C."/>
            <person name="McCarthy S."/>
            <person name="Schackwitz W."/>
            <person name="Martin J."/>
            <person name="Lipzen A."/>
            <person name="Blum P."/>
        </authorList>
    </citation>
    <scope>NUCLEOTIDE SEQUENCE [LARGE SCALE GENOMIC DNA]</scope>
    <source>
        <strain evidence="4 9">ARS120-1</strain>
        <strain evidence="5 8">ARS120-2</strain>
        <strain evidence="2 11">ARS50-1</strain>
        <strain evidence="3 10">ARS50-2</strain>
    </source>
</reference>
<dbReference type="EMBL" id="CP012173">
    <property type="protein sequence ID" value="AKV77619.1"/>
    <property type="molecule type" value="Genomic_DNA"/>
</dbReference>
<keyword evidence="1" id="KW-0812">Transmembrane</keyword>
<dbReference type="Proteomes" id="UP000062475">
    <property type="component" value="Chromosome"/>
</dbReference>
<evidence type="ECO:0000313" key="8">
    <source>
        <dbReference type="Proteomes" id="UP000061362"/>
    </source>
</evidence>
<evidence type="ECO:0000313" key="2">
    <source>
        <dbReference type="EMBL" id="AKV75375.1"/>
    </source>
</evidence>
<dbReference type="Proteomes" id="UP000056255">
    <property type="component" value="Chromosome"/>
</dbReference>
<dbReference type="PANTHER" id="PTHR40730:SF3">
    <property type="entry name" value="HTH CRO_C1-TYPE DOMAIN-CONTAINING PROTEIN"/>
    <property type="match status" value="1"/>
</dbReference>
<dbReference type="EMBL" id="CP012175">
    <property type="protein sequence ID" value="AKV82110.1"/>
    <property type="molecule type" value="Genomic_DNA"/>
</dbReference>
<feature type="transmembrane region" description="Helical" evidence="1">
    <location>
        <begin position="34"/>
        <end position="52"/>
    </location>
</feature>
<keyword evidence="1" id="KW-0472">Membrane</keyword>
<accession>A0A0K1T5D1</accession>
<proteinExistence type="predicted"/>
<name>A0A0K1T5D1_9CREN</name>
<dbReference type="EMBL" id="CP012176">
    <property type="protein sequence ID" value="AKV83669.1"/>
    <property type="molecule type" value="Genomic_DNA"/>
</dbReference>
<dbReference type="EMBL" id="CP012172">
    <property type="protein sequence ID" value="AKV75375.1"/>
    <property type="molecule type" value="Genomic_DNA"/>
</dbReference>
<dbReference type="OrthoDB" id="42697at2157"/>
<evidence type="ECO:0000313" key="11">
    <source>
        <dbReference type="Proteomes" id="UP000068832"/>
    </source>
</evidence>
<dbReference type="Proteomes" id="UP000061362">
    <property type="component" value="Chromosome"/>
</dbReference>
<dbReference type="AlphaFoldDB" id="A0A0K1T5D1"/>
<evidence type="ECO:0000313" key="9">
    <source>
        <dbReference type="Proteomes" id="UP000062398"/>
    </source>
</evidence>
<dbReference type="Proteomes" id="UP000062398">
    <property type="component" value="Chromosome"/>
</dbReference>
<keyword evidence="1" id="KW-1133">Transmembrane helix</keyword>
<evidence type="ECO:0000313" key="6">
    <source>
        <dbReference type="EMBL" id="AKV83669.1"/>
    </source>
</evidence>
<dbReference type="PANTHER" id="PTHR40730">
    <property type="entry name" value="TRANSCRIPTIONAL REGULATOR PROTEIN-LIKE PROTEIN"/>
    <property type="match status" value="1"/>
</dbReference>